<dbReference type="Pfam" id="PF00072">
    <property type="entry name" value="Response_reg"/>
    <property type="match status" value="1"/>
</dbReference>
<keyword evidence="11" id="KW-0067">ATP-binding</keyword>
<dbReference type="PROSITE" id="PS50885">
    <property type="entry name" value="HAMP"/>
    <property type="match status" value="1"/>
</dbReference>
<dbReference type="Gene3D" id="3.40.50.2300">
    <property type="match status" value="1"/>
</dbReference>
<dbReference type="InterPro" id="IPR036890">
    <property type="entry name" value="HATPase_C_sf"/>
</dbReference>
<dbReference type="RefSeq" id="WP_251778196.1">
    <property type="nucleotide sequence ID" value="NZ_JAMKFE010000005.1"/>
</dbReference>
<name>A0ABT0YMN6_9BURK</name>
<dbReference type="Gene3D" id="1.10.287.130">
    <property type="match status" value="1"/>
</dbReference>
<dbReference type="Pfam" id="PF12860">
    <property type="entry name" value="PAS_7"/>
    <property type="match status" value="1"/>
</dbReference>
<dbReference type="CDD" id="cd00082">
    <property type="entry name" value="HisKA"/>
    <property type="match status" value="1"/>
</dbReference>
<dbReference type="InterPro" id="IPR003660">
    <property type="entry name" value="HAMP_dom"/>
</dbReference>
<comment type="subcellular location">
    <subcellularLocation>
        <location evidence="2">Membrane</location>
    </subcellularLocation>
</comment>
<sequence length="870" mass="93480">MTPLRAWAIDRVRTRLLAAFLILLVAAIALAAVGWFGMRGAQRAVAGFEDDLLPNISHSLELAERTTQLAAVAPKLADSATEEAFNENTSAVLDLLEQIRQQSTGMEPSTEFGAALTRLQDEVRRDLNFLIVLTREKLELQRRFAQRLVQLDRLGTELNGRGRGLVILDPSIATAWSSMVMGIAVDDPALLGRLEADVEASLLSAQRRRALAPYGAEFGTLLDELSTGPDSVLGLRRSIFDVERHASYLVVLTRANANELSDEVARHVGKLRANAAMRSDAIGRAARFGETGMIALALVCLAIAGGAAHYVRRLVAEIENITNVMSRLAQGDTKQSTPATRRRDELGALARTFEVFRDALVAKQQLVTDLRTQREMVEAVHNSMTDALAVFDSDQRLMLWNPQFTQLLARYEIHPRCGFTAEQLLAQLPAGSTWLAPGHTAPNRLTTARPGDFSAFDHIELRLPDGQVFDLRTRAMPGSGAVTLVTDLTARRAIESQLQHAQKLEVLGQLTGGVAHDFNNYLGTILGNLSLVEAELSAQSTAQAQLARVQRAAHSAAGLTRRLLAFARRQPLQAEHVAVDEMVEEMGDLIEYSAGSQVTVAFELDAPGAYVFVDRGQLENSLLNLVLNSAAAMPAGGRLTVATARADGHVEVQVRDTGTGIPEHLQGKVFEPFFSTKAAGVGSGLGLSIVYGFVKQSGGDISLASAQGVGTAVRLSFPCSTAPAPQAVSAARALPVPRPLTGLEVLVVDDDEAFRATVTDMLEKAGAHPRPVASAEDALAAMAQGCEPTLVLSDICLGAGMDGLRLRREVATRWPGRPVALMSGLSPEMLQERTAWDPAAAFLQKPFELPALEVWLAGVMADAAEGVTET</sequence>
<reference evidence="11" key="1">
    <citation type="submission" date="2022-05" db="EMBL/GenBank/DDBJ databases">
        <title>Schlegelella sp. nov., isolated from mangrove soil.</title>
        <authorList>
            <person name="Liu Y."/>
            <person name="Ge X."/>
            <person name="Liu W."/>
        </authorList>
    </citation>
    <scope>NUCLEOTIDE SEQUENCE</scope>
    <source>
        <strain evidence="11">S2-27</strain>
    </source>
</reference>
<dbReference type="EMBL" id="JAMKFE010000005">
    <property type="protein sequence ID" value="MCM5679990.1"/>
    <property type="molecule type" value="Genomic_DNA"/>
</dbReference>
<keyword evidence="11" id="KW-0547">Nucleotide-binding</keyword>
<dbReference type="Pfam" id="PF02518">
    <property type="entry name" value="HATPase_c"/>
    <property type="match status" value="1"/>
</dbReference>
<dbReference type="PANTHER" id="PTHR43065:SF42">
    <property type="entry name" value="TWO-COMPONENT SENSOR PPRA"/>
    <property type="match status" value="1"/>
</dbReference>
<comment type="catalytic activity">
    <reaction evidence="1">
        <text>ATP + protein L-histidine = ADP + protein N-phospho-L-histidine.</text>
        <dbReference type="EC" id="2.7.13.3"/>
    </reaction>
</comment>
<dbReference type="InterPro" id="IPR003594">
    <property type="entry name" value="HATPase_dom"/>
</dbReference>
<comment type="caution">
    <text evidence="11">The sequence shown here is derived from an EMBL/GenBank/DDBJ whole genome shotgun (WGS) entry which is preliminary data.</text>
</comment>
<dbReference type="CDD" id="cd06225">
    <property type="entry name" value="HAMP"/>
    <property type="match status" value="1"/>
</dbReference>
<dbReference type="InterPro" id="IPR035965">
    <property type="entry name" value="PAS-like_dom_sf"/>
</dbReference>
<dbReference type="Pfam" id="PF00672">
    <property type="entry name" value="HAMP"/>
    <property type="match status" value="1"/>
</dbReference>
<dbReference type="PROSITE" id="PS50109">
    <property type="entry name" value="HIS_KIN"/>
    <property type="match status" value="1"/>
</dbReference>
<evidence type="ECO:0000256" key="6">
    <source>
        <dbReference type="ARBA" id="ARBA00022777"/>
    </source>
</evidence>
<evidence type="ECO:0000313" key="12">
    <source>
        <dbReference type="Proteomes" id="UP001165541"/>
    </source>
</evidence>
<evidence type="ECO:0000256" key="7">
    <source>
        <dbReference type="PROSITE-ProRule" id="PRU00169"/>
    </source>
</evidence>
<dbReference type="SMART" id="SM00448">
    <property type="entry name" value="REC"/>
    <property type="match status" value="1"/>
</dbReference>
<evidence type="ECO:0000259" key="10">
    <source>
        <dbReference type="PROSITE" id="PS50885"/>
    </source>
</evidence>
<feature type="domain" description="HAMP" evidence="10">
    <location>
        <begin position="312"/>
        <end position="365"/>
    </location>
</feature>
<dbReference type="PRINTS" id="PR00344">
    <property type="entry name" value="BCTRLSENSOR"/>
</dbReference>
<dbReference type="Gene3D" id="1.20.58.920">
    <property type="match status" value="1"/>
</dbReference>
<dbReference type="PANTHER" id="PTHR43065">
    <property type="entry name" value="SENSOR HISTIDINE KINASE"/>
    <property type="match status" value="1"/>
</dbReference>
<organism evidence="11 12">
    <name type="scientific">Caldimonas mangrovi</name>
    <dbReference type="NCBI Taxonomy" id="2944811"/>
    <lineage>
        <taxon>Bacteria</taxon>
        <taxon>Pseudomonadati</taxon>
        <taxon>Pseudomonadota</taxon>
        <taxon>Betaproteobacteria</taxon>
        <taxon>Burkholderiales</taxon>
        <taxon>Sphaerotilaceae</taxon>
        <taxon>Caldimonas</taxon>
    </lineage>
</organism>
<dbReference type="InterPro" id="IPR003661">
    <property type="entry name" value="HisK_dim/P_dom"/>
</dbReference>
<dbReference type="InterPro" id="IPR038188">
    <property type="entry name" value="TorS_sensor_sf"/>
</dbReference>
<dbReference type="SUPFAM" id="SSF55785">
    <property type="entry name" value="PYP-like sensor domain (PAS domain)"/>
    <property type="match status" value="1"/>
</dbReference>
<dbReference type="SUPFAM" id="SSF55874">
    <property type="entry name" value="ATPase domain of HSP90 chaperone/DNA topoisomerase II/histidine kinase"/>
    <property type="match status" value="1"/>
</dbReference>
<keyword evidence="12" id="KW-1185">Reference proteome</keyword>
<dbReference type="SUPFAM" id="SSF158472">
    <property type="entry name" value="HAMP domain-like"/>
    <property type="match status" value="1"/>
</dbReference>
<proteinExistence type="predicted"/>
<dbReference type="Gene3D" id="3.30.450.20">
    <property type="entry name" value="PAS domain"/>
    <property type="match status" value="1"/>
</dbReference>
<keyword evidence="4 7" id="KW-0597">Phosphoprotein</keyword>
<dbReference type="InterPro" id="IPR011006">
    <property type="entry name" value="CheY-like_superfamily"/>
</dbReference>
<dbReference type="InterPro" id="IPR004358">
    <property type="entry name" value="Sig_transdc_His_kin-like_C"/>
</dbReference>
<evidence type="ECO:0000313" key="11">
    <source>
        <dbReference type="EMBL" id="MCM5679990.1"/>
    </source>
</evidence>
<evidence type="ECO:0000256" key="2">
    <source>
        <dbReference type="ARBA" id="ARBA00004370"/>
    </source>
</evidence>
<dbReference type="PROSITE" id="PS50110">
    <property type="entry name" value="RESPONSE_REGULATORY"/>
    <property type="match status" value="1"/>
</dbReference>
<feature type="domain" description="Response regulatory" evidence="9">
    <location>
        <begin position="744"/>
        <end position="860"/>
    </location>
</feature>
<dbReference type="SUPFAM" id="SSF47384">
    <property type="entry name" value="Homodimeric domain of signal transducing histidine kinase"/>
    <property type="match status" value="1"/>
</dbReference>
<evidence type="ECO:0000256" key="5">
    <source>
        <dbReference type="ARBA" id="ARBA00022679"/>
    </source>
</evidence>
<keyword evidence="5" id="KW-0808">Transferase</keyword>
<evidence type="ECO:0000256" key="4">
    <source>
        <dbReference type="ARBA" id="ARBA00022553"/>
    </source>
</evidence>
<feature type="modified residue" description="4-aspartylphosphate" evidence="7">
    <location>
        <position position="794"/>
    </location>
</feature>
<evidence type="ECO:0000256" key="3">
    <source>
        <dbReference type="ARBA" id="ARBA00012438"/>
    </source>
</evidence>
<evidence type="ECO:0000259" key="9">
    <source>
        <dbReference type="PROSITE" id="PS50110"/>
    </source>
</evidence>
<dbReference type="Proteomes" id="UP001165541">
    <property type="component" value="Unassembled WGS sequence"/>
</dbReference>
<dbReference type="InterPro" id="IPR001789">
    <property type="entry name" value="Sig_transdc_resp-reg_receiver"/>
</dbReference>
<protein>
    <recommendedName>
        <fullName evidence="3">histidine kinase</fullName>
        <ecNumber evidence="3">2.7.13.3</ecNumber>
    </recommendedName>
</protein>
<dbReference type="SMART" id="SM00388">
    <property type="entry name" value="HisKA"/>
    <property type="match status" value="1"/>
</dbReference>
<keyword evidence="6" id="KW-0418">Kinase</keyword>
<dbReference type="SMART" id="SM00304">
    <property type="entry name" value="HAMP"/>
    <property type="match status" value="1"/>
</dbReference>
<gene>
    <name evidence="11" type="ORF">M8A51_10640</name>
</gene>
<dbReference type="EC" id="2.7.13.3" evidence="3"/>
<evidence type="ECO:0000256" key="1">
    <source>
        <dbReference type="ARBA" id="ARBA00000085"/>
    </source>
</evidence>
<dbReference type="Gene3D" id="3.30.565.10">
    <property type="entry name" value="Histidine kinase-like ATPase, C-terminal domain"/>
    <property type="match status" value="1"/>
</dbReference>
<dbReference type="InterPro" id="IPR036097">
    <property type="entry name" value="HisK_dim/P_sf"/>
</dbReference>
<dbReference type="SMART" id="SM00387">
    <property type="entry name" value="HATPase_c"/>
    <property type="match status" value="1"/>
</dbReference>
<dbReference type="Gene3D" id="6.10.340.10">
    <property type="match status" value="1"/>
</dbReference>
<accession>A0ABT0YMN6</accession>
<evidence type="ECO:0000259" key="8">
    <source>
        <dbReference type="PROSITE" id="PS50109"/>
    </source>
</evidence>
<dbReference type="SUPFAM" id="SSF52172">
    <property type="entry name" value="CheY-like"/>
    <property type="match status" value="1"/>
</dbReference>
<dbReference type="InterPro" id="IPR005467">
    <property type="entry name" value="His_kinase_dom"/>
</dbReference>
<feature type="domain" description="Histidine kinase" evidence="8">
    <location>
        <begin position="513"/>
        <end position="721"/>
    </location>
</feature>
<dbReference type="GO" id="GO:0005524">
    <property type="term" value="F:ATP binding"/>
    <property type="evidence" value="ECO:0007669"/>
    <property type="project" value="UniProtKB-KW"/>
</dbReference>